<comment type="similarity">
    <text evidence="2">Belongs to the glycosyl hydrolase 16 family.</text>
</comment>
<dbReference type="AlphaFoldDB" id="A0A418KN15"/>
<organism evidence="9 10">
    <name type="scientific">Jiangella rhizosphaerae</name>
    <dbReference type="NCBI Taxonomy" id="2293569"/>
    <lineage>
        <taxon>Bacteria</taxon>
        <taxon>Bacillati</taxon>
        <taxon>Actinomycetota</taxon>
        <taxon>Actinomycetes</taxon>
        <taxon>Jiangellales</taxon>
        <taxon>Jiangellaceae</taxon>
        <taxon>Jiangella</taxon>
    </lineage>
</organism>
<evidence type="ECO:0000256" key="4">
    <source>
        <dbReference type="ARBA" id="ARBA00022801"/>
    </source>
</evidence>
<dbReference type="OrthoDB" id="273319at2"/>
<dbReference type="GO" id="GO:0042972">
    <property type="term" value="F:licheninase activity"/>
    <property type="evidence" value="ECO:0007669"/>
    <property type="project" value="UniProtKB-EC"/>
</dbReference>
<dbReference type="EMBL" id="QUAL01000172">
    <property type="protein sequence ID" value="RIQ20357.1"/>
    <property type="molecule type" value="Genomic_DNA"/>
</dbReference>
<sequence length="395" mass="42300">MRVRACITVLSAAAALLVAGGAPATSTPTEQALAAPAGYALSWADEFDTTAVDTTRWTFRTDTKGWSTQRPENVTVGGGVMTIRLCPRGTSGPSCTPTGATTLYTGGGLISREKPRYGYYETRVRTNTGSGWHTAFWSAENGATGPRTEIDGFEIDSHVPRQIRHNVIAWTQGTLTSGIYDVGFDTSAAWHVYGYEWREDEVRFYVDGALAWSTPYSPSTYTHNFLNVWLTAIAIDLNDSPGVDDGALPGTVQFDYVRFYERDAYADNDDPAGGYAETGTGWATSSLPSFGRLTNRYSCDPGASAHWTVRPPATGSYRAYVHRVGGTGGQADAPVTVLDGGTTLASAPVDFGATGNAWVPVGGALNLTEDRPYTVRVERTGAGCIRADAVKLVRQ</sequence>
<evidence type="ECO:0000256" key="7">
    <source>
        <dbReference type="SAM" id="SignalP"/>
    </source>
</evidence>
<dbReference type="GO" id="GO:0005975">
    <property type="term" value="P:carbohydrate metabolic process"/>
    <property type="evidence" value="ECO:0007669"/>
    <property type="project" value="InterPro"/>
</dbReference>
<feature type="active site" description="Proton donor" evidence="6">
    <location>
        <position position="154"/>
    </location>
</feature>
<feature type="active site" description="Nucleophile" evidence="6">
    <location>
        <position position="149"/>
    </location>
</feature>
<feature type="domain" description="GH16" evidence="8">
    <location>
        <begin position="22"/>
        <end position="265"/>
    </location>
</feature>
<proteinExistence type="inferred from homology"/>
<dbReference type="Gene3D" id="2.60.120.200">
    <property type="match status" value="1"/>
</dbReference>
<keyword evidence="5" id="KW-0326">Glycosidase</keyword>
<dbReference type="InterPro" id="IPR000757">
    <property type="entry name" value="Beta-glucanase-like"/>
</dbReference>
<dbReference type="CDD" id="cd00413">
    <property type="entry name" value="Glyco_hydrolase_16"/>
    <property type="match status" value="1"/>
</dbReference>
<evidence type="ECO:0000313" key="9">
    <source>
        <dbReference type="EMBL" id="RIQ20357.1"/>
    </source>
</evidence>
<dbReference type="Pfam" id="PF00722">
    <property type="entry name" value="Glyco_hydro_16"/>
    <property type="match status" value="1"/>
</dbReference>
<evidence type="ECO:0000256" key="6">
    <source>
        <dbReference type="PIRSR" id="PIRSR608264-1"/>
    </source>
</evidence>
<dbReference type="RefSeq" id="WP_119661273.1">
    <property type="nucleotide sequence ID" value="NZ_QUAL01000172.1"/>
</dbReference>
<dbReference type="PRINTS" id="PR00737">
    <property type="entry name" value="GLHYDRLASE16"/>
</dbReference>
<keyword evidence="7" id="KW-0732">Signal</keyword>
<reference evidence="9 10" key="1">
    <citation type="submission" date="2018-09" db="EMBL/GenBank/DDBJ databases">
        <title>Isolation, diversity and antifungal activity of actinobacteria from wheat.</title>
        <authorList>
            <person name="Han C."/>
        </authorList>
    </citation>
    <scope>NUCLEOTIDE SEQUENCE [LARGE SCALE GENOMIC DNA]</scope>
    <source>
        <strain evidence="9 10">NEAU-YY265</strain>
    </source>
</reference>
<evidence type="ECO:0000256" key="2">
    <source>
        <dbReference type="ARBA" id="ARBA00006865"/>
    </source>
</evidence>
<dbReference type="InterPro" id="IPR033803">
    <property type="entry name" value="CBD-like_Golvesin-Xly"/>
</dbReference>
<feature type="signal peptide" evidence="7">
    <location>
        <begin position="1"/>
        <end position="24"/>
    </location>
</feature>
<dbReference type="Proteomes" id="UP000284057">
    <property type="component" value="Unassembled WGS sequence"/>
</dbReference>
<evidence type="ECO:0000256" key="5">
    <source>
        <dbReference type="ARBA" id="ARBA00023295"/>
    </source>
</evidence>
<evidence type="ECO:0000256" key="3">
    <source>
        <dbReference type="ARBA" id="ARBA00012690"/>
    </source>
</evidence>
<evidence type="ECO:0000313" key="10">
    <source>
        <dbReference type="Proteomes" id="UP000284057"/>
    </source>
</evidence>
<feature type="chain" id="PRO_5019530822" description="licheninase" evidence="7">
    <location>
        <begin position="25"/>
        <end position="395"/>
    </location>
</feature>
<dbReference type="InterPro" id="IPR050546">
    <property type="entry name" value="Glycosyl_Hydrlase_16"/>
</dbReference>
<keyword evidence="4" id="KW-0378">Hydrolase</keyword>
<keyword evidence="10" id="KW-1185">Reference proteome</keyword>
<gene>
    <name evidence="9" type="ORF">DY240_18275</name>
</gene>
<dbReference type="SUPFAM" id="SSF49899">
    <property type="entry name" value="Concanavalin A-like lectins/glucanases"/>
    <property type="match status" value="1"/>
</dbReference>
<dbReference type="PROSITE" id="PS51762">
    <property type="entry name" value="GH16_2"/>
    <property type="match status" value="1"/>
</dbReference>
<dbReference type="EC" id="3.2.1.73" evidence="3"/>
<evidence type="ECO:0000259" key="8">
    <source>
        <dbReference type="PROSITE" id="PS51762"/>
    </source>
</evidence>
<evidence type="ECO:0000256" key="1">
    <source>
        <dbReference type="ARBA" id="ARBA00000481"/>
    </source>
</evidence>
<dbReference type="InterPro" id="IPR008264">
    <property type="entry name" value="Beta_glucanase"/>
</dbReference>
<name>A0A418KN15_9ACTN</name>
<dbReference type="Pfam" id="PF25275">
    <property type="entry name" value="Golvesin_C"/>
    <property type="match status" value="1"/>
</dbReference>
<comment type="caution">
    <text evidence="9">The sequence shown here is derived from an EMBL/GenBank/DDBJ whole genome shotgun (WGS) entry which is preliminary data.</text>
</comment>
<dbReference type="InterPro" id="IPR013320">
    <property type="entry name" value="ConA-like_dom_sf"/>
</dbReference>
<dbReference type="PANTHER" id="PTHR10963">
    <property type="entry name" value="GLYCOSYL HYDROLASE-RELATED"/>
    <property type="match status" value="1"/>
</dbReference>
<accession>A0A418KN15</accession>
<dbReference type="PANTHER" id="PTHR10963:SF55">
    <property type="entry name" value="GLYCOSIDE HYDROLASE FAMILY 16 PROTEIN"/>
    <property type="match status" value="1"/>
</dbReference>
<comment type="catalytic activity">
    <reaction evidence="1">
        <text>Hydrolysis of (1-&gt;4)-beta-D-glucosidic linkages in beta-D-glucans containing (1-&gt;3)- and (1-&gt;4)-bonds.</text>
        <dbReference type="EC" id="3.2.1.73"/>
    </reaction>
</comment>
<protein>
    <recommendedName>
        <fullName evidence="3">licheninase</fullName>
        <ecNumber evidence="3">3.2.1.73</ecNumber>
    </recommendedName>
</protein>